<dbReference type="Proteomes" id="UP000309215">
    <property type="component" value="Unassembled WGS sequence"/>
</dbReference>
<protein>
    <submittedName>
        <fullName evidence="3">Alkaline phosphatase</fullName>
    </submittedName>
</protein>
<reference evidence="3 4" key="1">
    <citation type="submission" date="2019-04" db="EMBL/GenBank/DDBJ databases">
        <authorList>
            <person name="Li Y."/>
            <person name="Wang J."/>
        </authorList>
    </citation>
    <scope>NUCLEOTIDE SEQUENCE [LARGE SCALE GENOMIC DNA]</scope>
    <source>
        <strain evidence="3 4">DSM 14668</strain>
    </source>
</reference>
<feature type="domain" description="PhoD-like phosphatase metallophosphatase" evidence="1">
    <location>
        <begin position="151"/>
        <end position="346"/>
    </location>
</feature>
<dbReference type="InterPro" id="IPR032093">
    <property type="entry name" value="PhoD_N"/>
</dbReference>
<comment type="caution">
    <text evidence="3">The sequence shown here is derived from an EMBL/GenBank/DDBJ whole genome shotgun (WGS) entry which is preliminary data.</text>
</comment>
<name>A0A4U1J0Q3_9BACT</name>
<evidence type="ECO:0000313" key="3">
    <source>
        <dbReference type="EMBL" id="TKD00510.1"/>
    </source>
</evidence>
<dbReference type="CDD" id="cd07389">
    <property type="entry name" value="MPP_PhoD"/>
    <property type="match status" value="1"/>
</dbReference>
<dbReference type="EMBL" id="SSMQ01000046">
    <property type="protein sequence ID" value="TKD00510.1"/>
    <property type="molecule type" value="Genomic_DNA"/>
</dbReference>
<evidence type="ECO:0000313" key="4">
    <source>
        <dbReference type="Proteomes" id="UP000309215"/>
    </source>
</evidence>
<evidence type="ECO:0000259" key="2">
    <source>
        <dbReference type="Pfam" id="PF16655"/>
    </source>
</evidence>
<feature type="domain" description="Phospholipase D N-terminal" evidence="2">
    <location>
        <begin position="46"/>
        <end position="139"/>
    </location>
</feature>
<dbReference type="Pfam" id="PF16655">
    <property type="entry name" value="PhoD_N"/>
    <property type="match status" value="1"/>
</dbReference>
<dbReference type="InterPro" id="IPR052900">
    <property type="entry name" value="Phospholipid_Metab_Enz"/>
</dbReference>
<evidence type="ECO:0000259" key="1">
    <source>
        <dbReference type="Pfam" id="PF09423"/>
    </source>
</evidence>
<keyword evidence="4" id="KW-1185">Reference proteome</keyword>
<accession>A0A4U1J0Q3</accession>
<dbReference type="RefSeq" id="WP_136933262.1">
    <property type="nucleotide sequence ID" value="NZ_SSMQ01000046.1"/>
</dbReference>
<dbReference type="Gene3D" id="2.60.40.380">
    <property type="entry name" value="Purple acid phosphatase-like, N-terminal"/>
    <property type="match status" value="1"/>
</dbReference>
<sequence length="726" mass="80047">MLSRRSFLRATVVTLGAAFVPGCGDDTSNTTGNRTLVKGSGYFPQSVASGDPRPKSVVVWTRVVDGEKAGWDLDVELEVALDVAFTKPVSEPIKLQALAAYDNCVKARIVGEPGTTYYYRFVYERDGIHYVSRVGRTKTAPDEDADVPVRFAFVSCQDFVGRYYNTLLALEIEDLDFIVHLGDYIYETTGDPSFQTPDDARKVVFRDPASAIELGASGDVKFYAAKSLDNYRDLYRTYRGDPALQVLHEKFPMIPTWDDHEFSNDCWGANATYLSGRANELDVARRKAANQAWFEYQPVDYAGDPDFAYDPAADVPNDIRIYRDFTFGKHVHLVVTDLRSHRPDHLIPEDAFPGAVLFDEATLTASPGGLPGPTIATPYVDIETYAGGLYKNVLSQVATASGYDAAKVTGNVSVDYINLIVAQLNGGDPPPDPPIPAIDAAGLPRGLSYFDLNKVSFYAQIGTRYFVHKDAFDVFSTLRYAADPKTQDVMGEAQEAWFLETLTGSTKTWKVWANEFNIVPVQVDLRQIAGIPANVQRRFYMGVEGWDGFRDKRNELLGKLGGLGNVVALTGDLHTFMVGTPWAEQDPTKKIVEFMTGAVSSTPFRDELSSQVKSDPVLSQIPAAPLLALQIDDLVLDTETKVNPHLAHAESNTHGYAIAEVSAAEIVVTLHAVSGKEVTTNYAGRTAEFVTKMQKTRFKTVAGGSDLFKEIEGAWKRWDTTTLMWT</sequence>
<organism evidence="3 4">
    <name type="scientific">Polyangium fumosum</name>
    <dbReference type="NCBI Taxonomy" id="889272"/>
    <lineage>
        <taxon>Bacteria</taxon>
        <taxon>Pseudomonadati</taxon>
        <taxon>Myxococcota</taxon>
        <taxon>Polyangia</taxon>
        <taxon>Polyangiales</taxon>
        <taxon>Polyangiaceae</taxon>
        <taxon>Polyangium</taxon>
    </lineage>
</organism>
<dbReference type="InterPro" id="IPR038607">
    <property type="entry name" value="PhoD-like_sf"/>
</dbReference>
<dbReference type="Pfam" id="PF09423">
    <property type="entry name" value="PhoD"/>
    <property type="match status" value="2"/>
</dbReference>
<feature type="domain" description="PhoD-like phosphatase metallophosphatase" evidence="1">
    <location>
        <begin position="482"/>
        <end position="666"/>
    </location>
</feature>
<proteinExistence type="predicted"/>
<dbReference type="InterPro" id="IPR018946">
    <property type="entry name" value="PhoD-like_MPP"/>
</dbReference>
<dbReference type="PANTHER" id="PTHR43606:SF2">
    <property type="entry name" value="ALKALINE PHOSPHATASE FAMILY PROTEIN (AFU_ORTHOLOGUE AFUA_5G03860)"/>
    <property type="match status" value="1"/>
</dbReference>
<dbReference type="SUPFAM" id="SSF56300">
    <property type="entry name" value="Metallo-dependent phosphatases"/>
    <property type="match status" value="2"/>
</dbReference>
<dbReference type="AlphaFoldDB" id="A0A4U1J0Q3"/>
<dbReference type="InterPro" id="IPR029052">
    <property type="entry name" value="Metallo-depent_PP-like"/>
</dbReference>
<dbReference type="Gene3D" id="3.60.21.70">
    <property type="entry name" value="PhoD-like phosphatase"/>
    <property type="match status" value="1"/>
</dbReference>
<dbReference type="PANTHER" id="PTHR43606">
    <property type="entry name" value="PHOSPHATASE, PUTATIVE (AFU_ORTHOLOGUE AFUA_6G08710)-RELATED"/>
    <property type="match status" value="1"/>
</dbReference>
<dbReference type="OrthoDB" id="327733at2"/>
<gene>
    <name evidence="3" type="ORF">E8A74_33935</name>
</gene>